<sequence length="189" mass="21419">MDRALNNAPQATLFQQALGAAFYNLPEAVRRLHAVRGTARFAGVAAVERGRNPLARLCARIAGLPKPMRDVPLTVEFVADSKRETWRRDFGGTRMQTRLAFRGGLLRERLGPLQFRYHLHPGFDALWWQVAGVRAFGLLPLPAGWFDGVRCREREHDGRYEFLVEASLPLIGLVVRYEGWLLPVDDAER</sequence>
<name>A0A7G9QWA8_9GAMM</name>
<protein>
    <submittedName>
        <fullName evidence="2">DUF4166 domain-containing protein</fullName>
    </submittedName>
</protein>
<dbReference type="Pfam" id="PF13761">
    <property type="entry name" value="DUF4166"/>
    <property type="match status" value="1"/>
</dbReference>
<dbReference type="Proteomes" id="UP000515977">
    <property type="component" value="Chromosome"/>
</dbReference>
<feature type="domain" description="DUF4166" evidence="1">
    <location>
        <begin position="25"/>
        <end position="181"/>
    </location>
</feature>
<reference evidence="2 3" key="1">
    <citation type="submission" date="2020-08" db="EMBL/GenBank/DDBJ databases">
        <title>Genome sequence of Thermomonas brevis KACC 16975T.</title>
        <authorList>
            <person name="Hyun D.-W."/>
            <person name="Bae J.-W."/>
        </authorList>
    </citation>
    <scope>NUCLEOTIDE SEQUENCE [LARGE SCALE GENOMIC DNA]</scope>
    <source>
        <strain evidence="2 3">KACC 16975</strain>
    </source>
</reference>
<evidence type="ECO:0000259" key="1">
    <source>
        <dbReference type="Pfam" id="PF13761"/>
    </source>
</evidence>
<accession>A0A7G9QWA8</accession>
<dbReference type="EMBL" id="CP060711">
    <property type="protein sequence ID" value="QNN47633.1"/>
    <property type="molecule type" value="Genomic_DNA"/>
</dbReference>
<keyword evidence="3" id="KW-1185">Reference proteome</keyword>
<proteinExistence type="predicted"/>
<gene>
    <name evidence="2" type="ORF">H9L17_05725</name>
</gene>
<organism evidence="2 3">
    <name type="scientific">Thermomonas brevis</name>
    <dbReference type="NCBI Taxonomy" id="215691"/>
    <lineage>
        <taxon>Bacteria</taxon>
        <taxon>Pseudomonadati</taxon>
        <taxon>Pseudomonadota</taxon>
        <taxon>Gammaproteobacteria</taxon>
        <taxon>Lysobacterales</taxon>
        <taxon>Lysobacteraceae</taxon>
        <taxon>Thermomonas</taxon>
    </lineage>
</organism>
<evidence type="ECO:0000313" key="3">
    <source>
        <dbReference type="Proteomes" id="UP000515977"/>
    </source>
</evidence>
<evidence type="ECO:0000313" key="2">
    <source>
        <dbReference type="EMBL" id="QNN47633.1"/>
    </source>
</evidence>
<dbReference type="AlphaFoldDB" id="A0A7G9QWA8"/>
<dbReference type="KEGG" id="tbv:H9L17_05725"/>
<dbReference type="InterPro" id="IPR025311">
    <property type="entry name" value="DUF4166"/>
</dbReference>